<dbReference type="CDD" id="cd00408">
    <property type="entry name" value="DHDPS-like"/>
    <property type="match status" value="1"/>
</dbReference>
<dbReference type="Proteomes" id="UP001370348">
    <property type="component" value="Chromosome"/>
</dbReference>
<dbReference type="PANTHER" id="PTHR12128:SF72">
    <property type="entry name" value="DIHYDRODIPICOLINATE SYNTHASE"/>
    <property type="match status" value="1"/>
</dbReference>
<proteinExistence type="inferred from homology"/>
<name>A0ABZ2MC72_9BACT</name>
<protein>
    <submittedName>
        <fullName evidence="3">Dihydrodipicolinate synthase family protein</fullName>
    </submittedName>
</protein>
<dbReference type="Gene3D" id="3.20.20.70">
    <property type="entry name" value="Aldolase class I"/>
    <property type="match status" value="1"/>
</dbReference>
<sequence length="344" mass="36650">MSPVGAVGSAALGRGAPAHAIRKDESGSDVSPRSRRKGLRVVWRGVISAITTPFNADLTVDHGLLAAHCRWLAENGIVGILPIGSLGEGSTLSHAEKRQILETCVGAVGDHVPVLPRISALGTPEAVALAKHARAVGCRGLMVTPPYVHSGDWREIRAHLSAVMSATDLPCLLYNHRMPNRINFLPEQIASLASDFPNLEAIKEPSVDVRRLTAIRTALGERLEILTCVEDAIVEGIGAGATGWIACLVNAFPAESVALFRYAVDGRKREAAALYRWFLPLLRMDTAPKYVQLIKLAQERVGRGSSRVRPPRLSLEGDELRAALDTIDGALATRAGAVPASASA</sequence>
<dbReference type="SMART" id="SM01130">
    <property type="entry name" value="DHDPS"/>
    <property type="match status" value="1"/>
</dbReference>
<keyword evidence="1 2" id="KW-0456">Lyase</keyword>
<evidence type="ECO:0000313" key="3">
    <source>
        <dbReference type="EMBL" id="WXB20096.1"/>
    </source>
</evidence>
<dbReference type="InterPro" id="IPR013785">
    <property type="entry name" value="Aldolase_TIM"/>
</dbReference>
<dbReference type="PIRSF" id="PIRSF001365">
    <property type="entry name" value="DHDPS"/>
    <property type="match status" value="1"/>
</dbReference>
<dbReference type="Pfam" id="PF00701">
    <property type="entry name" value="DHDPS"/>
    <property type="match status" value="1"/>
</dbReference>
<dbReference type="PANTHER" id="PTHR12128">
    <property type="entry name" value="DIHYDRODIPICOLINATE SYNTHASE"/>
    <property type="match status" value="1"/>
</dbReference>
<evidence type="ECO:0000256" key="1">
    <source>
        <dbReference type="ARBA" id="ARBA00023239"/>
    </source>
</evidence>
<dbReference type="PRINTS" id="PR00146">
    <property type="entry name" value="DHPICSNTHASE"/>
</dbReference>
<dbReference type="InterPro" id="IPR002220">
    <property type="entry name" value="DapA-like"/>
</dbReference>
<evidence type="ECO:0000313" key="4">
    <source>
        <dbReference type="Proteomes" id="UP001370348"/>
    </source>
</evidence>
<evidence type="ECO:0000256" key="2">
    <source>
        <dbReference type="PIRNR" id="PIRNR001365"/>
    </source>
</evidence>
<dbReference type="RefSeq" id="WP_394829698.1">
    <property type="nucleotide sequence ID" value="NZ_CP089984.1"/>
</dbReference>
<accession>A0ABZ2MC72</accession>
<reference evidence="3 4" key="1">
    <citation type="submission" date="2021-12" db="EMBL/GenBank/DDBJ databases">
        <title>Discovery of the Pendulisporaceae a myxobacterial family with distinct sporulation behavior and unique specialized metabolism.</title>
        <authorList>
            <person name="Garcia R."/>
            <person name="Popoff A."/>
            <person name="Bader C.D."/>
            <person name="Loehr J."/>
            <person name="Walesch S."/>
            <person name="Walt C."/>
            <person name="Boldt J."/>
            <person name="Bunk B."/>
            <person name="Haeckl F.J.F.P.J."/>
            <person name="Gunesch A.P."/>
            <person name="Birkelbach J."/>
            <person name="Nuebel U."/>
            <person name="Pietschmann T."/>
            <person name="Bach T."/>
            <person name="Mueller R."/>
        </authorList>
    </citation>
    <scope>NUCLEOTIDE SEQUENCE [LARGE SCALE GENOMIC DNA]</scope>
    <source>
        <strain evidence="3 4">MSr11954</strain>
    </source>
</reference>
<organism evidence="3 4">
    <name type="scientific">Pendulispora albinea</name>
    <dbReference type="NCBI Taxonomy" id="2741071"/>
    <lineage>
        <taxon>Bacteria</taxon>
        <taxon>Pseudomonadati</taxon>
        <taxon>Myxococcota</taxon>
        <taxon>Myxococcia</taxon>
        <taxon>Myxococcales</taxon>
        <taxon>Sorangiineae</taxon>
        <taxon>Pendulisporaceae</taxon>
        <taxon>Pendulispora</taxon>
    </lineage>
</organism>
<comment type="similarity">
    <text evidence="2">Belongs to the DapA family.</text>
</comment>
<keyword evidence="4" id="KW-1185">Reference proteome</keyword>
<dbReference type="EMBL" id="CP089984">
    <property type="protein sequence ID" value="WXB20096.1"/>
    <property type="molecule type" value="Genomic_DNA"/>
</dbReference>
<dbReference type="SUPFAM" id="SSF51569">
    <property type="entry name" value="Aldolase"/>
    <property type="match status" value="1"/>
</dbReference>
<gene>
    <name evidence="3" type="ORF">LZC94_23095</name>
</gene>